<name>A0A2V5HKF9_ASPV1</name>
<organism evidence="1 2">
    <name type="scientific">Aspergillus violaceofuscus (strain CBS 115571)</name>
    <dbReference type="NCBI Taxonomy" id="1450538"/>
    <lineage>
        <taxon>Eukaryota</taxon>
        <taxon>Fungi</taxon>
        <taxon>Dikarya</taxon>
        <taxon>Ascomycota</taxon>
        <taxon>Pezizomycotina</taxon>
        <taxon>Eurotiomycetes</taxon>
        <taxon>Eurotiomycetidae</taxon>
        <taxon>Eurotiales</taxon>
        <taxon>Aspergillaceae</taxon>
        <taxon>Aspergillus</taxon>
    </lineage>
</organism>
<proteinExistence type="predicted"/>
<dbReference type="Proteomes" id="UP000249829">
    <property type="component" value="Unassembled WGS sequence"/>
</dbReference>
<evidence type="ECO:0000313" key="1">
    <source>
        <dbReference type="EMBL" id="PYI22982.1"/>
    </source>
</evidence>
<keyword evidence="2" id="KW-1185">Reference proteome</keyword>
<dbReference type="PROSITE" id="PS51257">
    <property type="entry name" value="PROKAR_LIPOPROTEIN"/>
    <property type="match status" value="1"/>
</dbReference>
<dbReference type="EMBL" id="KZ825108">
    <property type="protein sequence ID" value="PYI22982.1"/>
    <property type="molecule type" value="Genomic_DNA"/>
</dbReference>
<accession>A0A2V5HKF9</accession>
<sequence length="55" mass="6328">MRSLSNICFHTPASSQLFCFCNFNASCGCHYIFRESTCSLYLTPLKVSLQYSMLY</sequence>
<reference evidence="1 2" key="1">
    <citation type="submission" date="2018-02" db="EMBL/GenBank/DDBJ databases">
        <title>The genomes of Aspergillus section Nigri reveals drivers in fungal speciation.</title>
        <authorList>
            <consortium name="DOE Joint Genome Institute"/>
            <person name="Vesth T.C."/>
            <person name="Nybo J."/>
            <person name="Theobald S."/>
            <person name="Brandl J."/>
            <person name="Frisvad J.C."/>
            <person name="Nielsen K.F."/>
            <person name="Lyhne E.K."/>
            <person name="Kogle M.E."/>
            <person name="Kuo A."/>
            <person name="Riley R."/>
            <person name="Clum A."/>
            <person name="Nolan M."/>
            <person name="Lipzen A."/>
            <person name="Salamov A."/>
            <person name="Henrissat B."/>
            <person name="Wiebenga A."/>
            <person name="De vries R.P."/>
            <person name="Grigoriev I.V."/>
            <person name="Mortensen U.H."/>
            <person name="Andersen M.R."/>
            <person name="Baker S.E."/>
        </authorList>
    </citation>
    <scope>NUCLEOTIDE SEQUENCE [LARGE SCALE GENOMIC DNA]</scope>
    <source>
        <strain evidence="1 2">CBS 115571</strain>
    </source>
</reference>
<evidence type="ECO:0000313" key="2">
    <source>
        <dbReference type="Proteomes" id="UP000249829"/>
    </source>
</evidence>
<dbReference type="AlphaFoldDB" id="A0A2V5HKF9"/>
<gene>
    <name evidence="1" type="ORF">BO99DRAFT_399714</name>
</gene>
<protein>
    <submittedName>
        <fullName evidence="1">Uncharacterized protein</fullName>
    </submittedName>
</protein>